<keyword evidence="4" id="KW-1185">Reference proteome</keyword>
<evidence type="ECO:0000256" key="1">
    <source>
        <dbReference type="SAM" id="MobiDB-lite"/>
    </source>
</evidence>
<dbReference type="Proteomes" id="UP000235392">
    <property type="component" value="Unassembled WGS sequence"/>
</dbReference>
<evidence type="ECO:0000313" key="2">
    <source>
        <dbReference type="EMBL" id="PLW11066.1"/>
    </source>
</evidence>
<feature type="compositionally biased region" description="Basic and acidic residues" evidence="1">
    <location>
        <begin position="135"/>
        <end position="144"/>
    </location>
</feature>
<protein>
    <submittedName>
        <fullName evidence="2">Uncharacterized protein</fullName>
    </submittedName>
</protein>
<sequence>MSLDPDYEHDDKYDRCTVDSAVKFFEFSLTLLKLPKKGRLWPQGLARLFRFWPCLLACLILSQVAIVIGSPVLHNFDINEPRVEVAESSSGPRLTEADKATIKSRPYRPRSLPPTVFTHFTKFDGAIKGNFKMTPKSDRSDHPDLPLAMAPPQESSERTGRVVRISHLPRTGRRSIVEHELLSQYYKKLLFFVEVSHNIILDRYHILQESRQLSLTEDLFEWMHKQTLGDEKNICPLLGIIKIPCCTWTYLSTQMPYAQTQKELATYLAGAATDDHARETAYEVVNGYLAQHKEKYLKGN</sequence>
<reference evidence="4 5" key="1">
    <citation type="submission" date="2017-11" db="EMBL/GenBank/DDBJ databases">
        <title>De novo assembly and phasing of dikaryotic genomes from two isolates of Puccinia coronata f. sp. avenae, the causal agent of oat crown rust.</title>
        <authorList>
            <person name="Miller M.E."/>
            <person name="Zhang Y."/>
            <person name="Omidvar V."/>
            <person name="Sperschneider J."/>
            <person name="Schwessinger B."/>
            <person name="Raley C."/>
            <person name="Palmer J.M."/>
            <person name="Garnica D."/>
            <person name="Upadhyaya N."/>
            <person name="Rathjen J."/>
            <person name="Taylor J.M."/>
            <person name="Park R.F."/>
            <person name="Dodds P.N."/>
            <person name="Hirsch C.D."/>
            <person name="Kianian S.F."/>
            <person name="Figueroa M."/>
        </authorList>
    </citation>
    <scope>NUCLEOTIDE SEQUENCE [LARGE SCALE GENOMIC DNA]</scope>
    <source>
        <strain evidence="3">12NC29</strain>
        <strain evidence="2">12SD80</strain>
    </source>
</reference>
<dbReference type="AlphaFoldDB" id="A0A2N5SCS9"/>
<dbReference type="EMBL" id="PGCJ01000163">
    <property type="protein sequence ID" value="PLW41954.1"/>
    <property type="molecule type" value="Genomic_DNA"/>
</dbReference>
<comment type="caution">
    <text evidence="2">The sequence shown here is derived from an EMBL/GenBank/DDBJ whole genome shotgun (WGS) entry which is preliminary data.</text>
</comment>
<evidence type="ECO:0000313" key="3">
    <source>
        <dbReference type="EMBL" id="PLW41954.1"/>
    </source>
</evidence>
<name>A0A2N5SCS9_9BASI</name>
<evidence type="ECO:0000313" key="5">
    <source>
        <dbReference type="Proteomes" id="UP000235392"/>
    </source>
</evidence>
<evidence type="ECO:0000313" key="4">
    <source>
        <dbReference type="Proteomes" id="UP000235388"/>
    </source>
</evidence>
<dbReference type="Proteomes" id="UP000235388">
    <property type="component" value="Unassembled WGS sequence"/>
</dbReference>
<gene>
    <name evidence="3" type="ORF">PCANC_11086</name>
    <name evidence="2" type="ORF">PCASD_24827</name>
</gene>
<feature type="region of interest" description="Disordered" evidence="1">
    <location>
        <begin position="132"/>
        <end position="160"/>
    </location>
</feature>
<organism evidence="2 5">
    <name type="scientific">Puccinia coronata f. sp. avenae</name>
    <dbReference type="NCBI Taxonomy" id="200324"/>
    <lineage>
        <taxon>Eukaryota</taxon>
        <taxon>Fungi</taxon>
        <taxon>Dikarya</taxon>
        <taxon>Basidiomycota</taxon>
        <taxon>Pucciniomycotina</taxon>
        <taxon>Pucciniomycetes</taxon>
        <taxon>Pucciniales</taxon>
        <taxon>Pucciniaceae</taxon>
        <taxon>Puccinia</taxon>
    </lineage>
</organism>
<dbReference type="EMBL" id="PGCI01000938">
    <property type="protein sequence ID" value="PLW11066.1"/>
    <property type="molecule type" value="Genomic_DNA"/>
</dbReference>
<proteinExistence type="predicted"/>
<accession>A0A2N5SCS9</accession>